<accession>A0ABS5H9S0</accession>
<dbReference type="NCBIfam" id="NF007866">
    <property type="entry name" value="PRK10577.1-2"/>
    <property type="match status" value="1"/>
</dbReference>
<evidence type="ECO:0000256" key="6">
    <source>
        <dbReference type="ARBA" id="ARBA00022989"/>
    </source>
</evidence>
<organism evidence="9 10">
    <name type="scientific">Marinomonas vulgaris</name>
    <dbReference type="NCBI Taxonomy" id="2823372"/>
    <lineage>
        <taxon>Bacteria</taxon>
        <taxon>Pseudomonadati</taxon>
        <taxon>Pseudomonadota</taxon>
        <taxon>Gammaproteobacteria</taxon>
        <taxon>Oceanospirillales</taxon>
        <taxon>Oceanospirillaceae</taxon>
        <taxon>Marinomonas</taxon>
    </lineage>
</organism>
<name>A0ABS5H9S0_9GAMM</name>
<feature type="transmembrane region" description="Helical" evidence="8">
    <location>
        <begin position="567"/>
        <end position="595"/>
    </location>
</feature>
<feature type="transmembrane region" description="Helical" evidence="8">
    <location>
        <begin position="393"/>
        <end position="413"/>
    </location>
</feature>
<feature type="transmembrane region" description="Helical" evidence="8">
    <location>
        <begin position="425"/>
        <end position="445"/>
    </location>
</feature>
<comment type="similarity">
    <text evidence="2">Belongs to the binding-protein-dependent transport system permease family. FecCD subfamily.</text>
</comment>
<evidence type="ECO:0000256" key="4">
    <source>
        <dbReference type="ARBA" id="ARBA00022475"/>
    </source>
</evidence>
<reference evidence="10" key="2">
    <citation type="submission" date="2023-07" db="EMBL/GenBank/DDBJ databases">
        <title>Marinomonas vulgaris A79, complete genome.</title>
        <authorList>
            <person name="Ying J.-J."/>
        </authorList>
    </citation>
    <scope>NUCLEOTIDE SEQUENCE [LARGE SCALE GENOMIC DNA]</scope>
    <source>
        <strain evidence="10">A79</strain>
    </source>
</reference>
<evidence type="ECO:0000256" key="2">
    <source>
        <dbReference type="ARBA" id="ARBA00007935"/>
    </source>
</evidence>
<feature type="transmembrane region" description="Helical" evidence="8">
    <location>
        <begin position="150"/>
        <end position="171"/>
    </location>
</feature>
<proteinExistence type="inferred from homology"/>
<dbReference type="PANTHER" id="PTHR30472:SF37">
    <property type="entry name" value="FE(3+) DICITRATE TRANSPORT SYSTEM PERMEASE PROTEIN FECD-RELATED"/>
    <property type="match status" value="1"/>
</dbReference>
<feature type="transmembrane region" description="Helical" evidence="8">
    <location>
        <begin position="65"/>
        <end position="82"/>
    </location>
</feature>
<dbReference type="PANTHER" id="PTHR30472">
    <property type="entry name" value="FERRIC ENTEROBACTIN TRANSPORT SYSTEM PERMEASE PROTEIN"/>
    <property type="match status" value="1"/>
</dbReference>
<sequence>MITSRTKGQYAALFVLGFVCLTLLQIDTEITLKTQWDIVTGQLSQQQIMQNFDQVDWAYSRLPRLIMALLVGGSIGLIGSVIQQLTRNPLLSPTTLGTSSGAWLGLIVLAIFWPEGQAHFQAAAAMMGSLLALGLVLFISGIRQLTGLSIVLSGMAVNLLFGAITTALVLLNEQYAQNLFIWGAGDLNQNGWHKVHWLWPHCLIGIAILLFAGRPLTLLKLGQKGAAGRGLNVTALFLILMVAGLWMLSAAITMVGIIGFLGLVAPNLARLVGARTATSELYWSCLLGALLLIMSDNLALIIGKISLDIVPTGLTTALLGAPLLVWLIRQRLTQAENSSFRAIVSHSGLSTKRLLLVLFVFIVILFLGVFSHFEHNHYVLHWPNAFSWSLKWPRLTASLAAGAAMAVSGVIMQRLIHNPLASPDLLGLSAGAVLAMVACSAFLGIRMGELGPIIAFLGSMAVLLFLLMLGRRFRFAPAPMILTGVALSALIETLVQFSMMRGTEEVYDILRWLAGSTYRVTPEQAILLCFISSILILFIVSLHRVLALMSMGNITAAARGIAVKPTFVFLLTLSGALCASVTALVGPIAFVSIVAPHLASLLGARTVLPQLLLSALLGASLLQLSDWIGQTIIYPNQLAAGTMVAIIGGTYFIVLLLKNRKNTNSS</sequence>
<feature type="transmembrane region" description="Helical" evidence="8">
    <location>
        <begin position="252"/>
        <end position="269"/>
    </location>
</feature>
<keyword evidence="7 8" id="KW-0472">Membrane</keyword>
<dbReference type="Proteomes" id="UP000679722">
    <property type="component" value="Unassembled WGS sequence"/>
</dbReference>
<evidence type="ECO:0000313" key="9">
    <source>
        <dbReference type="EMBL" id="MBR7888123.1"/>
    </source>
</evidence>
<dbReference type="SUPFAM" id="SSF81345">
    <property type="entry name" value="ABC transporter involved in vitamin B12 uptake, BtuC"/>
    <property type="match status" value="2"/>
</dbReference>
<gene>
    <name evidence="9" type="primary">fhuB</name>
    <name evidence="9" type="ORF">J9B83_04140</name>
</gene>
<keyword evidence="10" id="KW-1185">Reference proteome</keyword>
<dbReference type="Gene3D" id="1.10.3470.10">
    <property type="entry name" value="ABC transporter involved in vitamin B12 uptake, BtuC"/>
    <property type="match status" value="2"/>
</dbReference>
<evidence type="ECO:0000256" key="5">
    <source>
        <dbReference type="ARBA" id="ARBA00022692"/>
    </source>
</evidence>
<feature type="transmembrane region" description="Helical" evidence="8">
    <location>
        <begin position="281"/>
        <end position="303"/>
    </location>
</feature>
<keyword evidence="6 8" id="KW-1133">Transmembrane helix</keyword>
<evidence type="ECO:0000256" key="8">
    <source>
        <dbReference type="SAM" id="Phobius"/>
    </source>
</evidence>
<dbReference type="RefSeq" id="WP_211535471.1">
    <property type="nucleotide sequence ID" value="NZ_JAGSSV010000003.1"/>
</dbReference>
<dbReference type="Pfam" id="PF01032">
    <property type="entry name" value="FecCD"/>
    <property type="match status" value="2"/>
</dbReference>
<keyword evidence="4" id="KW-1003">Cell membrane</keyword>
<reference evidence="9 10" key="1">
    <citation type="submission" date="2021-04" db="EMBL/GenBank/DDBJ databases">
        <authorList>
            <person name="Sun C."/>
        </authorList>
    </citation>
    <scope>NUCLEOTIDE SEQUENCE [LARGE SCALE GENOMIC DNA]</scope>
    <source>
        <strain evidence="9 10">A79</strain>
    </source>
</reference>
<evidence type="ECO:0000256" key="3">
    <source>
        <dbReference type="ARBA" id="ARBA00022448"/>
    </source>
</evidence>
<feature type="transmembrane region" description="Helical" evidence="8">
    <location>
        <begin position="481"/>
        <end position="499"/>
    </location>
</feature>
<comment type="subcellular location">
    <subcellularLocation>
        <location evidence="1">Cell membrane</location>
        <topology evidence="1">Multi-pass membrane protein</topology>
    </subcellularLocation>
</comment>
<feature type="transmembrane region" description="Helical" evidence="8">
    <location>
        <begin position="119"/>
        <end position="138"/>
    </location>
</feature>
<keyword evidence="5 8" id="KW-0812">Transmembrane</keyword>
<feature type="transmembrane region" description="Helical" evidence="8">
    <location>
        <begin position="226"/>
        <end position="246"/>
    </location>
</feature>
<evidence type="ECO:0000256" key="7">
    <source>
        <dbReference type="ARBA" id="ARBA00023136"/>
    </source>
</evidence>
<feature type="transmembrane region" description="Helical" evidence="8">
    <location>
        <begin position="451"/>
        <end position="469"/>
    </location>
</feature>
<dbReference type="EMBL" id="JAGSSV010000003">
    <property type="protein sequence ID" value="MBR7888123.1"/>
    <property type="molecule type" value="Genomic_DNA"/>
</dbReference>
<feature type="transmembrane region" description="Helical" evidence="8">
    <location>
        <begin position="94"/>
        <end position="113"/>
    </location>
</feature>
<evidence type="ECO:0000313" key="10">
    <source>
        <dbReference type="Proteomes" id="UP000679722"/>
    </source>
</evidence>
<feature type="transmembrane region" description="Helical" evidence="8">
    <location>
        <begin position="637"/>
        <end position="657"/>
    </location>
</feature>
<evidence type="ECO:0000256" key="1">
    <source>
        <dbReference type="ARBA" id="ARBA00004651"/>
    </source>
</evidence>
<dbReference type="InterPro" id="IPR037294">
    <property type="entry name" value="ABC_BtuC-like"/>
</dbReference>
<protein>
    <submittedName>
        <fullName evidence="9">Fe(3+)-hydroxamate ABC transporter permease FhuB</fullName>
    </submittedName>
</protein>
<feature type="transmembrane region" description="Helical" evidence="8">
    <location>
        <begin position="309"/>
        <end position="328"/>
    </location>
</feature>
<feature type="transmembrane region" description="Helical" evidence="8">
    <location>
        <begin position="197"/>
        <end position="214"/>
    </location>
</feature>
<feature type="transmembrane region" description="Helical" evidence="8">
    <location>
        <begin position="354"/>
        <end position="373"/>
    </location>
</feature>
<feature type="transmembrane region" description="Helical" evidence="8">
    <location>
        <begin position="525"/>
        <end position="546"/>
    </location>
</feature>
<dbReference type="InterPro" id="IPR000522">
    <property type="entry name" value="ABC_transptr_permease_BtuC"/>
</dbReference>
<keyword evidence="3" id="KW-0813">Transport</keyword>
<comment type="caution">
    <text evidence="9">The sequence shown here is derived from an EMBL/GenBank/DDBJ whole genome shotgun (WGS) entry which is preliminary data.</text>
</comment>
<dbReference type="CDD" id="cd06550">
    <property type="entry name" value="TM_ABC_iron-siderophores_like"/>
    <property type="match status" value="2"/>
</dbReference>